<organism evidence="2 3">
    <name type="scientific">Candidatus Carsonella ruddii CE isolate Thao2000</name>
    <dbReference type="NCBI Taxonomy" id="1202536"/>
    <lineage>
        <taxon>Bacteria</taxon>
        <taxon>Pseudomonadati</taxon>
        <taxon>Pseudomonadota</taxon>
        <taxon>Gammaproteobacteria</taxon>
        <taxon>Oceanospirillales</taxon>
        <taxon>Halomonadaceae</taxon>
        <taxon>Zymobacter group</taxon>
        <taxon>Candidatus Carsonella</taxon>
    </lineage>
</organism>
<gene>
    <name evidence="2" type="ORF">A33U_0158</name>
</gene>
<sequence length="66" mass="8528">MIKLLYFNKLYIIYNFLYNKNFFFCLNYNFKFILFKKIIIFKKKIFIISFFKNKKNFFLYELFKKK</sequence>
<dbReference type="STRING" id="1202536.A33U_0158"/>
<protein>
    <submittedName>
        <fullName evidence="2">Uncharacterized protein</fullName>
    </submittedName>
</protein>
<dbReference type="KEGG" id="cru:A33U_0158"/>
<dbReference type="RefSeq" id="WP_014886907.1">
    <property type="nucleotide sequence ID" value="NC_018414.1"/>
</dbReference>
<name>J7GW25_CARRU</name>
<evidence type="ECO:0000313" key="2">
    <source>
        <dbReference type="EMBL" id="AFP83606.1"/>
    </source>
</evidence>
<keyword evidence="1" id="KW-1133">Transmembrane helix</keyword>
<dbReference type="PATRIC" id="fig|1202536.3.peg.131"/>
<dbReference type="Proteomes" id="UP000003932">
    <property type="component" value="Chromosome"/>
</dbReference>
<keyword evidence="1" id="KW-0472">Membrane</keyword>
<proteinExistence type="predicted"/>
<accession>J7GW25</accession>
<feature type="transmembrane region" description="Helical" evidence="1">
    <location>
        <begin position="12"/>
        <end position="34"/>
    </location>
</feature>
<reference evidence="2 3" key="1">
    <citation type="journal article" date="2012" name="Mol. Biol. Evol.">
        <title>Genome reduction and co-evolution between the primary and secondary bacterial symbionts of psyllids.</title>
        <authorList>
            <person name="Sloan D.B."/>
            <person name="Moran N.A."/>
        </authorList>
    </citation>
    <scope>NUCLEOTIDE SEQUENCE [LARGE SCALE GENOMIC DNA]</scope>
    <source>
        <strain evidence="2 3">CE</strain>
    </source>
</reference>
<keyword evidence="1" id="KW-0812">Transmembrane</keyword>
<evidence type="ECO:0000313" key="3">
    <source>
        <dbReference type="Proteomes" id="UP000003932"/>
    </source>
</evidence>
<dbReference type="EMBL" id="CP003541">
    <property type="protein sequence ID" value="AFP83606.1"/>
    <property type="molecule type" value="Genomic_DNA"/>
</dbReference>
<dbReference type="HOGENOM" id="CLU_2823014_0_0_6"/>
<evidence type="ECO:0000256" key="1">
    <source>
        <dbReference type="SAM" id="Phobius"/>
    </source>
</evidence>
<dbReference type="AlphaFoldDB" id="J7GW25"/>